<keyword evidence="4" id="KW-1003">Cell membrane</keyword>
<dbReference type="InterPro" id="IPR029151">
    <property type="entry name" value="Sensor-like_sf"/>
</dbReference>
<dbReference type="Pfam" id="PF08447">
    <property type="entry name" value="PAS_3"/>
    <property type="match status" value="1"/>
</dbReference>
<dbReference type="GO" id="GO:0005886">
    <property type="term" value="C:plasma membrane"/>
    <property type="evidence" value="ECO:0007669"/>
    <property type="project" value="UniProtKB-SubCell"/>
</dbReference>
<evidence type="ECO:0000256" key="7">
    <source>
        <dbReference type="ARBA" id="ARBA00022692"/>
    </source>
</evidence>
<evidence type="ECO:0000259" key="15">
    <source>
        <dbReference type="PROSITE" id="PS50109"/>
    </source>
</evidence>
<keyword evidence="6" id="KW-0808">Transferase</keyword>
<dbReference type="GO" id="GO:0005524">
    <property type="term" value="F:ATP binding"/>
    <property type="evidence" value="ECO:0007669"/>
    <property type="project" value="UniProtKB-KW"/>
</dbReference>
<dbReference type="SUPFAM" id="SSF47384">
    <property type="entry name" value="Homodimeric domain of signal transducing histidine kinase"/>
    <property type="match status" value="1"/>
</dbReference>
<dbReference type="SUPFAM" id="SSF55785">
    <property type="entry name" value="PYP-like sensor domain (PAS domain)"/>
    <property type="match status" value="3"/>
</dbReference>
<protein>
    <recommendedName>
        <fullName evidence="3">histidine kinase</fullName>
        <ecNumber evidence="3">2.7.13.3</ecNumber>
    </recommendedName>
</protein>
<reference evidence="19" key="1">
    <citation type="submission" date="2011-03" db="EMBL/GenBank/DDBJ databases">
        <title>Draft genome sequence of Brevundimonas diminuta.</title>
        <authorList>
            <person name="Brown P.J.B."/>
            <person name="Buechlein A."/>
            <person name="Hemmerich C."/>
            <person name="Brun Y.V."/>
        </authorList>
    </citation>
    <scope>NUCLEOTIDE SEQUENCE [LARGE SCALE GENOMIC DNA]</scope>
    <source>
        <strain evidence="19">C19</strain>
    </source>
</reference>
<dbReference type="EC" id="2.7.13.3" evidence="3"/>
<organism evidence="18 19">
    <name type="scientific">Asticcacaulis biprosthecium C19</name>
    <dbReference type="NCBI Taxonomy" id="715226"/>
    <lineage>
        <taxon>Bacteria</taxon>
        <taxon>Pseudomonadati</taxon>
        <taxon>Pseudomonadota</taxon>
        <taxon>Alphaproteobacteria</taxon>
        <taxon>Caulobacterales</taxon>
        <taxon>Caulobacteraceae</taxon>
        <taxon>Asticcacaulis</taxon>
    </lineage>
</organism>
<dbReference type="Gene3D" id="3.30.565.10">
    <property type="entry name" value="Histidine kinase-like ATPase, C-terminal domain"/>
    <property type="match status" value="1"/>
</dbReference>
<keyword evidence="5" id="KW-0597">Phosphoprotein</keyword>
<keyword evidence="8" id="KW-0547">Nucleotide-binding</keyword>
<evidence type="ECO:0000259" key="17">
    <source>
        <dbReference type="PROSITE" id="PS50113"/>
    </source>
</evidence>
<dbReference type="SMART" id="SM00387">
    <property type="entry name" value="HATPase_c"/>
    <property type="match status" value="1"/>
</dbReference>
<dbReference type="SMART" id="SM00086">
    <property type="entry name" value="PAC"/>
    <property type="match status" value="2"/>
</dbReference>
<accession>F4QTA7</accession>
<dbReference type="Gene3D" id="3.30.450.20">
    <property type="entry name" value="PAS domain"/>
    <property type="match status" value="5"/>
</dbReference>
<evidence type="ECO:0000256" key="13">
    <source>
        <dbReference type="SAM" id="Coils"/>
    </source>
</evidence>
<dbReference type="InterPro" id="IPR000700">
    <property type="entry name" value="PAS-assoc_C"/>
</dbReference>
<dbReference type="Pfam" id="PF02518">
    <property type="entry name" value="HATPase_c"/>
    <property type="match status" value="1"/>
</dbReference>
<evidence type="ECO:0000256" key="14">
    <source>
        <dbReference type="SAM" id="Phobius"/>
    </source>
</evidence>
<keyword evidence="11 14" id="KW-1133">Transmembrane helix</keyword>
<dbReference type="InterPro" id="IPR004358">
    <property type="entry name" value="Sig_transdc_His_kin-like_C"/>
</dbReference>
<dbReference type="EMBL" id="GL883080">
    <property type="protein sequence ID" value="EGF89977.1"/>
    <property type="molecule type" value="Genomic_DNA"/>
</dbReference>
<dbReference type="Proteomes" id="UP000006512">
    <property type="component" value="Unassembled WGS sequence"/>
</dbReference>
<dbReference type="SMART" id="SM00388">
    <property type="entry name" value="HisKA"/>
    <property type="match status" value="1"/>
</dbReference>
<sequence length="873" mass="96620">MKSWLDPLAIGVGATIFAGSVVAGGFIYQRTVEQLDSIVDGRLRNLAVMAADMTNAEQHATMVRPEQKTGPEYQHLIAPYLSILRANDDLIYVYTVVPCSGGACIVLDAALPRQGEAVVPSDVMQVYEQPSPALVKALRSGQAVVESEPYTDEYGTFLSAYAPMYRNGAQIGIVGVDMSIRQYQAKVAQIRGALGVGLLLAAAFALGFAALITALRRRNADLQGKYRSIITHISVVIFECRLDDNLTVQFINSYIETLTGYPSSDFVRGKVRHFADLIPETERPAVLQGVRRQLDTADRFEIEFRLQPRTVAGGGSRRPVWVRVNGHVKARETDGAITIEGFMQDITLRKATEAKVAESEKQFRALADSTPNLLWITDLDGDCVFFNRTWLDFRGQALNDETDAGWLAHVHHEDVAACTEKFSEGVAQQAAFQCWFRLRRADGDYRWMLANATPRLNSAGRCEGFILAATDITDRKAFETRLKRTAQHLELFFRHTPAAIAVFNIELRHLMVSERWRSDFGLYDSDPIGRTLYQVAPAQAEYWHDEHRRCLSGEIVTNSGALVPMPGGGEEWISYAFHPWYEDDMVMGIIMFTEVITERKRLEGELTQHRDNLQSLVEAQTSDLRQAKEQAEASVRAKSEFLSNMSHELRTPMHAILNYAAMGEKRLTGLPSGDGVDKLTKYLGNIRTAGTRLLGLLNNLLDLAKLESGKMTFDLAPTDLRGVVEQSCMELDSLVKARQLHLDVEWNAADTVITVDRGRLIQVMVNLLSNAIKFSPEGGNVSVAVEEDRYGLICTVSDDGPGVPEGELEHIFETFVQSSETRSGAGGTGLGLSICRQIVGAHGGRIWAENLHPKGARLAFTLPRERTAIALAG</sequence>
<dbReference type="Pfam" id="PF08448">
    <property type="entry name" value="PAS_4"/>
    <property type="match status" value="1"/>
</dbReference>
<dbReference type="eggNOG" id="COG5002">
    <property type="taxonomic scope" value="Bacteria"/>
</dbReference>
<name>F4QTA7_9CAUL</name>
<evidence type="ECO:0000313" key="18">
    <source>
        <dbReference type="EMBL" id="EGF89977.1"/>
    </source>
</evidence>
<dbReference type="InterPro" id="IPR005467">
    <property type="entry name" value="His_kinase_dom"/>
</dbReference>
<dbReference type="NCBIfam" id="TIGR00229">
    <property type="entry name" value="sensory_box"/>
    <property type="match status" value="3"/>
</dbReference>
<dbReference type="eggNOG" id="COG0840">
    <property type="taxonomic scope" value="Bacteria"/>
</dbReference>
<dbReference type="SUPFAM" id="SSF55874">
    <property type="entry name" value="ATPase domain of HSP90 chaperone/DNA topoisomerase II/histidine kinase"/>
    <property type="match status" value="1"/>
</dbReference>
<dbReference type="AlphaFoldDB" id="F4QTA7"/>
<evidence type="ECO:0000256" key="2">
    <source>
        <dbReference type="ARBA" id="ARBA00004651"/>
    </source>
</evidence>
<feature type="domain" description="PAS" evidence="16">
    <location>
        <begin position="359"/>
        <end position="429"/>
    </location>
</feature>
<dbReference type="Pfam" id="PF00512">
    <property type="entry name" value="HisKA"/>
    <property type="match status" value="1"/>
</dbReference>
<dbReference type="CDD" id="cd00075">
    <property type="entry name" value="HATPase"/>
    <property type="match status" value="1"/>
</dbReference>
<feature type="domain" description="Histidine kinase" evidence="15">
    <location>
        <begin position="644"/>
        <end position="866"/>
    </location>
</feature>
<evidence type="ECO:0000256" key="6">
    <source>
        <dbReference type="ARBA" id="ARBA00022679"/>
    </source>
</evidence>
<evidence type="ECO:0000313" key="19">
    <source>
        <dbReference type="Proteomes" id="UP000006512"/>
    </source>
</evidence>
<dbReference type="Gene3D" id="1.10.287.130">
    <property type="match status" value="1"/>
</dbReference>
<dbReference type="STRING" id="715226.ABI_44040"/>
<evidence type="ECO:0000256" key="9">
    <source>
        <dbReference type="ARBA" id="ARBA00022777"/>
    </source>
</evidence>
<dbReference type="PRINTS" id="PR00344">
    <property type="entry name" value="BCTRLSENSOR"/>
</dbReference>
<dbReference type="FunFam" id="3.30.450.20:FF:000099">
    <property type="entry name" value="Sensory box sensor histidine kinase"/>
    <property type="match status" value="1"/>
</dbReference>
<dbReference type="InterPro" id="IPR035965">
    <property type="entry name" value="PAS-like_dom_sf"/>
</dbReference>
<evidence type="ECO:0000256" key="10">
    <source>
        <dbReference type="ARBA" id="ARBA00022840"/>
    </source>
</evidence>
<dbReference type="GO" id="GO:0000155">
    <property type="term" value="F:phosphorelay sensor kinase activity"/>
    <property type="evidence" value="ECO:0007669"/>
    <property type="project" value="InterPro"/>
</dbReference>
<dbReference type="PANTHER" id="PTHR43047:SF72">
    <property type="entry name" value="OSMOSENSING HISTIDINE PROTEIN KINASE SLN1"/>
    <property type="match status" value="1"/>
</dbReference>
<dbReference type="InterPro" id="IPR036097">
    <property type="entry name" value="HisK_dim/P_sf"/>
</dbReference>
<evidence type="ECO:0000256" key="4">
    <source>
        <dbReference type="ARBA" id="ARBA00022475"/>
    </source>
</evidence>
<feature type="domain" description="PAC" evidence="17">
    <location>
        <begin position="432"/>
        <end position="484"/>
    </location>
</feature>
<evidence type="ECO:0000256" key="12">
    <source>
        <dbReference type="ARBA" id="ARBA00023012"/>
    </source>
</evidence>
<dbReference type="PROSITE" id="PS50113">
    <property type="entry name" value="PAC"/>
    <property type="match status" value="1"/>
</dbReference>
<dbReference type="InterPro" id="IPR000014">
    <property type="entry name" value="PAS"/>
</dbReference>
<dbReference type="InterPro" id="IPR003594">
    <property type="entry name" value="HATPase_dom"/>
</dbReference>
<keyword evidence="7 14" id="KW-0812">Transmembrane</keyword>
<dbReference type="HOGENOM" id="CLU_328913_0_0_5"/>
<dbReference type="SUPFAM" id="SSF103190">
    <property type="entry name" value="Sensory domain-like"/>
    <property type="match status" value="1"/>
</dbReference>
<dbReference type="PROSITE" id="PS50112">
    <property type="entry name" value="PAS"/>
    <property type="match status" value="1"/>
</dbReference>
<evidence type="ECO:0000256" key="3">
    <source>
        <dbReference type="ARBA" id="ARBA00012438"/>
    </source>
</evidence>
<dbReference type="Pfam" id="PF13426">
    <property type="entry name" value="PAS_9"/>
    <property type="match status" value="1"/>
</dbReference>
<keyword evidence="19" id="KW-1185">Reference proteome</keyword>
<keyword evidence="9" id="KW-0418">Kinase</keyword>
<evidence type="ECO:0000256" key="11">
    <source>
        <dbReference type="ARBA" id="ARBA00022989"/>
    </source>
</evidence>
<comment type="subcellular location">
    <subcellularLocation>
        <location evidence="2">Cell membrane</location>
        <topology evidence="2">Multi-pass membrane protein</topology>
    </subcellularLocation>
</comment>
<dbReference type="InterPro" id="IPR003661">
    <property type="entry name" value="HisK_dim/P_dom"/>
</dbReference>
<evidence type="ECO:0000259" key="16">
    <source>
        <dbReference type="PROSITE" id="PS50112"/>
    </source>
</evidence>
<dbReference type="InterPro" id="IPR013655">
    <property type="entry name" value="PAS_fold_3"/>
</dbReference>
<dbReference type="InterPro" id="IPR013656">
    <property type="entry name" value="PAS_4"/>
</dbReference>
<keyword evidence="12" id="KW-0902">Two-component regulatory system</keyword>
<dbReference type="CDD" id="cd00130">
    <property type="entry name" value="PAS"/>
    <property type="match status" value="2"/>
</dbReference>
<dbReference type="SMART" id="SM00091">
    <property type="entry name" value="PAS"/>
    <property type="match status" value="3"/>
</dbReference>
<dbReference type="InterPro" id="IPR036890">
    <property type="entry name" value="HATPase_C_sf"/>
</dbReference>
<proteinExistence type="predicted"/>
<dbReference type="PANTHER" id="PTHR43047">
    <property type="entry name" value="TWO-COMPONENT HISTIDINE PROTEIN KINASE"/>
    <property type="match status" value="1"/>
</dbReference>
<feature type="coiled-coil region" evidence="13">
    <location>
        <begin position="599"/>
        <end position="630"/>
    </location>
</feature>
<evidence type="ECO:0000256" key="1">
    <source>
        <dbReference type="ARBA" id="ARBA00000085"/>
    </source>
</evidence>
<evidence type="ECO:0000256" key="5">
    <source>
        <dbReference type="ARBA" id="ARBA00022553"/>
    </source>
</evidence>
<comment type="catalytic activity">
    <reaction evidence="1">
        <text>ATP + protein L-histidine = ADP + protein N-phospho-L-histidine.</text>
        <dbReference type="EC" id="2.7.13.3"/>
    </reaction>
</comment>
<gene>
    <name evidence="18" type="ORF">ABI_44040</name>
</gene>
<dbReference type="CDD" id="cd00082">
    <property type="entry name" value="HisKA"/>
    <property type="match status" value="1"/>
</dbReference>
<keyword evidence="13" id="KW-0175">Coiled coil</keyword>
<keyword evidence="14" id="KW-0472">Membrane</keyword>
<feature type="transmembrane region" description="Helical" evidence="14">
    <location>
        <begin position="192"/>
        <end position="215"/>
    </location>
</feature>
<dbReference type="PROSITE" id="PS50109">
    <property type="entry name" value="HIS_KIN"/>
    <property type="match status" value="1"/>
</dbReference>
<dbReference type="FunFam" id="3.30.565.10:FF:000006">
    <property type="entry name" value="Sensor histidine kinase WalK"/>
    <property type="match status" value="1"/>
</dbReference>
<evidence type="ECO:0000256" key="8">
    <source>
        <dbReference type="ARBA" id="ARBA00022741"/>
    </source>
</evidence>
<dbReference type="InterPro" id="IPR001610">
    <property type="entry name" value="PAC"/>
</dbReference>
<dbReference type="GO" id="GO:0009927">
    <property type="term" value="F:histidine phosphotransfer kinase activity"/>
    <property type="evidence" value="ECO:0007669"/>
    <property type="project" value="TreeGrafter"/>
</dbReference>
<keyword evidence="10" id="KW-0067">ATP-binding</keyword>